<evidence type="ECO:0000256" key="1">
    <source>
        <dbReference type="SAM" id="MobiDB-lite"/>
    </source>
</evidence>
<dbReference type="Gene3D" id="1.10.287.1490">
    <property type="match status" value="1"/>
</dbReference>
<evidence type="ECO:0000313" key="3">
    <source>
        <dbReference type="Proteomes" id="UP001165085"/>
    </source>
</evidence>
<feature type="compositionally biased region" description="Basic and acidic residues" evidence="1">
    <location>
        <begin position="89"/>
        <end position="111"/>
    </location>
</feature>
<accession>A0A9W6ZLS2</accession>
<dbReference type="Proteomes" id="UP001165085">
    <property type="component" value="Unassembled WGS sequence"/>
</dbReference>
<name>A0A9W6ZLS2_9STRA</name>
<dbReference type="OrthoDB" id="198185at2759"/>
<dbReference type="AlphaFoldDB" id="A0A9W6ZLS2"/>
<evidence type="ECO:0000313" key="2">
    <source>
        <dbReference type="EMBL" id="GMH52300.1"/>
    </source>
</evidence>
<protein>
    <submittedName>
        <fullName evidence="2">Uncharacterized protein</fullName>
    </submittedName>
</protein>
<comment type="caution">
    <text evidence="2">The sequence shown here is derived from an EMBL/GenBank/DDBJ whole genome shotgun (WGS) entry which is preliminary data.</text>
</comment>
<feature type="region of interest" description="Disordered" evidence="1">
    <location>
        <begin position="1"/>
        <end position="122"/>
    </location>
</feature>
<sequence>MTSHSSRPPTHINTDLDNVSVTSSVKSLTPKSKSRKLKSTSTTNKATRSSSMFSERSVGGASDTKHHGTASRSVSHSKPPLGSHLHSVHAKDEESVKVKGEGDAKSTKSKDGGGGGSSSDLKKSINQLQKEADQQLELEMETQMTLEHFLGQMISLKNAFAMLSDVVMHEVDAARSEARRRIDVSDNRVVQNQQTVDKVIHEFGSLSSRVDKIEEKQDAIIAELAALRTQGDQTATWLTTVSEQVSVVKEQVGETRQAQVKFDADTVKEVNELKRHWDNQSQTIVNRINECSAEVSKQRAELTVTGEQRMDDLELLEKALSTLQAQQVRLRSSVDEATIPLQTESKSLRSKTDQLDAAISSIKMDAVETRHQMEGIDRDQRLRFDNVSRVMKVFSEAMQVATPPSVNNGFKDV</sequence>
<gene>
    <name evidence="2" type="ORF">TrST_g7441</name>
</gene>
<reference evidence="3" key="1">
    <citation type="journal article" date="2023" name="Commun. Biol.">
        <title>Genome analysis of Parmales, the sister group of diatoms, reveals the evolutionary specialization of diatoms from phago-mixotrophs to photoautotrophs.</title>
        <authorList>
            <person name="Ban H."/>
            <person name="Sato S."/>
            <person name="Yoshikawa S."/>
            <person name="Yamada K."/>
            <person name="Nakamura Y."/>
            <person name="Ichinomiya M."/>
            <person name="Sato N."/>
            <person name="Blanc-Mathieu R."/>
            <person name="Endo H."/>
            <person name="Kuwata A."/>
            <person name="Ogata H."/>
        </authorList>
    </citation>
    <scope>NUCLEOTIDE SEQUENCE [LARGE SCALE GENOMIC DNA]</scope>
    <source>
        <strain evidence="3">NIES 3701</strain>
    </source>
</reference>
<dbReference type="EMBL" id="BRXY01000009">
    <property type="protein sequence ID" value="GMH52300.1"/>
    <property type="molecule type" value="Genomic_DNA"/>
</dbReference>
<organism evidence="2 3">
    <name type="scientific">Triparma strigata</name>
    <dbReference type="NCBI Taxonomy" id="1606541"/>
    <lineage>
        <taxon>Eukaryota</taxon>
        <taxon>Sar</taxon>
        <taxon>Stramenopiles</taxon>
        <taxon>Ochrophyta</taxon>
        <taxon>Bolidophyceae</taxon>
        <taxon>Parmales</taxon>
        <taxon>Triparmaceae</taxon>
        <taxon>Triparma</taxon>
    </lineage>
</organism>
<keyword evidence="3" id="KW-1185">Reference proteome</keyword>
<feature type="compositionally biased region" description="Polar residues" evidence="1">
    <location>
        <begin position="1"/>
        <end position="25"/>
    </location>
</feature>
<feature type="compositionally biased region" description="Polar residues" evidence="1">
    <location>
        <begin position="44"/>
        <end position="54"/>
    </location>
</feature>
<proteinExistence type="predicted"/>